<gene>
    <name evidence="1" type="ORF">JY651_17220</name>
</gene>
<keyword evidence="2" id="KW-1185">Reference proteome</keyword>
<protein>
    <recommendedName>
        <fullName evidence="3">TetR family transcriptional regulator</fullName>
    </recommendedName>
</protein>
<dbReference type="EMBL" id="CP071090">
    <property type="protein sequence ID" value="QSQ26562.1"/>
    <property type="molecule type" value="Genomic_DNA"/>
</dbReference>
<evidence type="ECO:0008006" key="3">
    <source>
        <dbReference type="Google" id="ProtNLM"/>
    </source>
</evidence>
<dbReference type="Proteomes" id="UP000662747">
    <property type="component" value="Chromosome"/>
</dbReference>
<accession>A0ABX7P821</accession>
<reference evidence="1 2" key="1">
    <citation type="submission" date="2021-02" db="EMBL/GenBank/DDBJ databases">
        <title>De Novo genome assembly of isolated myxobacteria.</title>
        <authorList>
            <person name="Stevens D.C."/>
        </authorList>
    </citation>
    <scope>NUCLEOTIDE SEQUENCE [LARGE SCALE GENOMIC DNA]</scope>
    <source>
        <strain evidence="2">SCPEA02</strain>
    </source>
</reference>
<name>A0ABX7P821_9BACT</name>
<evidence type="ECO:0000313" key="2">
    <source>
        <dbReference type="Proteomes" id="UP000662747"/>
    </source>
</evidence>
<dbReference type="RefSeq" id="WP_206728107.1">
    <property type="nucleotide sequence ID" value="NZ_CP071090.1"/>
</dbReference>
<organism evidence="1 2">
    <name type="scientific">Pyxidicoccus parkwayensis</name>
    <dbReference type="NCBI Taxonomy" id="2813578"/>
    <lineage>
        <taxon>Bacteria</taxon>
        <taxon>Pseudomonadati</taxon>
        <taxon>Myxococcota</taxon>
        <taxon>Myxococcia</taxon>
        <taxon>Myxococcales</taxon>
        <taxon>Cystobacterineae</taxon>
        <taxon>Myxococcaceae</taxon>
        <taxon>Pyxidicoccus</taxon>
    </lineage>
</organism>
<sequence length="95" mass="10648">MDFGWGAALGRLSQLALEFFRKYRMEALYFSQLQGFPPGVEKVTAEGREEGMLWMGYISSLAEYAYVQEKGAIEFEPRLAECLVASLVGGRPFSP</sequence>
<evidence type="ECO:0000313" key="1">
    <source>
        <dbReference type="EMBL" id="QSQ26562.1"/>
    </source>
</evidence>
<proteinExistence type="predicted"/>